<evidence type="ECO:0000313" key="6">
    <source>
        <dbReference type="EMBL" id="MTD55528.1"/>
    </source>
</evidence>
<dbReference type="Pfam" id="PF00440">
    <property type="entry name" value="TetR_N"/>
    <property type="match status" value="1"/>
</dbReference>
<evidence type="ECO:0000256" key="2">
    <source>
        <dbReference type="ARBA" id="ARBA00023125"/>
    </source>
</evidence>
<evidence type="ECO:0000256" key="3">
    <source>
        <dbReference type="ARBA" id="ARBA00023163"/>
    </source>
</evidence>
<keyword evidence="3" id="KW-0804">Transcription</keyword>
<dbReference type="RefSeq" id="WP_154757726.1">
    <property type="nucleotide sequence ID" value="NZ_WMBA01000023.1"/>
</dbReference>
<reference evidence="6 7" key="1">
    <citation type="submission" date="2019-11" db="EMBL/GenBank/DDBJ databases">
        <title>Draft genome of Amycolatopsis RM579.</title>
        <authorList>
            <person name="Duangmal K."/>
            <person name="Mingma R."/>
        </authorList>
    </citation>
    <scope>NUCLEOTIDE SEQUENCE [LARGE SCALE GENOMIC DNA]</scope>
    <source>
        <strain evidence="6 7">RM579</strain>
    </source>
</reference>
<keyword evidence="7" id="KW-1185">Reference proteome</keyword>
<accession>A0A6N7YUC3</accession>
<dbReference type="InterPro" id="IPR009057">
    <property type="entry name" value="Homeodomain-like_sf"/>
</dbReference>
<dbReference type="GO" id="GO:0000976">
    <property type="term" value="F:transcription cis-regulatory region binding"/>
    <property type="evidence" value="ECO:0007669"/>
    <property type="project" value="TreeGrafter"/>
</dbReference>
<dbReference type="Pfam" id="PF13305">
    <property type="entry name" value="TetR_C_33"/>
    <property type="match status" value="1"/>
</dbReference>
<dbReference type="InterPro" id="IPR036271">
    <property type="entry name" value="Tet_transcr_reg_TetR-rel_C_sf"/>
</dbReference>
<proteinExistence type="predicted"/>
<dbReference type="OrthoDB" id="3210322at2"/>
<dbReference type="InterPro" id="IPR025996">
    <property type="entry name" value="MT1864/Rv1816-like_C"/>
</dbReference>
<dbReference type="InterPro" id="IPR050109">
    <property type="entry name" value="HTH-type_TetR-like_transc_reg"/>
</dbReference>
<gene>
    <name evidence="6" type="ORF">GKO32_16320</name>
</gene>
<evidence type="ECO:0000256" key="4">
    <source>
        <dbReference type="PROSITE-ProRule" id="PRU00335"/>
    </source>
</evidence>
<dbReference type="Proteomes" id="UP000440096">
    <property type="component" value="Unassembled WGS sequence"/>
</dbReference>
<dbReference type="SUPFAM" id="SSF48498">
    <property type="entry name" value="Tetracyclin repressor-like, C-terminal domain"/>
    <property type="match status" value="1"/>
</dbReference>
<feature type="DNA-binding region" description="H-T-H motif" evidence="4">
    <location>
        <begin position="38"/>
        <end position="57"/>
    </location>
</feature>
<dbReference type="AlphaFoldDB" id="A0A6N7YUC3"/>
<keyword evidence="2 4" id="KW-0238">DNA-binding</keyword>
<dbReference type="PANTHER" id="PTHR30055">
    <property type="entry name" value="HTH-TYPE TRANSCRIPTIONAL REGULATOR RUTR"/>
    <property type="match status" value="1"/>
</dbReference>
<dbReference type="EMBL" id="WMBA01000023">
    <property type="protein sequence ID" value="MTD55528.1"/>
    <property type="molecule type" value="Genomic_DNA"/>
</dbReference>
<organism evidence="6 7">
    <name type="scientific">Amycolatopsis pithecellobii</name>
    <dbReference type="NCBI Taxonomy" id="664692"/>
    <lineage>
        <taxon>Bacteria</taxon>
        <taxon>Bacillati</taxon>
        <taxon>Actinomycetota</taxon>
        <taxon>Actinomycetes</taxon>
        <taxon>Pseudonocardiales</taxon>
        <taxon>Pseudonocardiaceae</taxon>
        <taxon>Amycolatopsis</taxon>
    </lineage>
</organism>
<feature type="domain" description="HTH tetR-type" evidence="5">
    <location>
        <begin position="15"/>
        <end position="75"/>
    </location>
</feature>
<evidence type="ECO:0000259" key="5">
    <source>
        <dbReference type="PROSITE" id="PS50977"/>
    </source>
</evidence>
<dbReference type="GO" id="GO:0003700">
    <property type="term" value="F:DNA-binding transcription factor activity"/>
    <property type="evidence" value="ECO:0007669"/>
    <property type="project" value="TreeGrafter"/>
</dbReference>
<protein>
    <submittedName>
        <fullName evidence="6">TetR family transcriptional regulator</fullName>
    </submittedName>
</protein>
<dbReference type="PROSITE" id="PS50977">
    <property type="entry name" value="HTH_TETR_2"/>
    <property type="match status" value="1"/>
</dbReference>
<dbReference type="SUPFAM" id="SSF46689">
    <property type="entry name" value="Homeodomain-like"/>
    <property type="match status" value="1"/>
</dbReference>
<dbReference type="Gene3D" id="1.10.357.10">
    <property type="entry name" value="Tetracycline Repressor, domain 2"/>
    <property type="match status" value="1"/>
</dbReference>
<evidence type="ECO:0000256" key="1">
    <source>
        <dbReference type="ARBA" id="ARBA00023015"/>
    </source>
</evidence>
<keyword evidence="1" id="KW-0805">Transcription regulation</keyword>
<dbReference type="PANTHER" id="PTHR30055:SF234">
    <property type="entry name" value="HTH-TYPE TRANSCRIPTIONAL REGULATOR BETI"/>
    <property type="match status" value="1"/>
</dbReference>
<sequence>MDGLPAPTRRDRLRAQTLEEITEHAIAVLDAEGADALTLASIAKSTGISTPGLYRYFASRDALLDELQVVAHVQLAGALERRAADSAELAPPQRVRAVVDAYRGWALAHPKRYALMFGDRVAGEGNASRVAAAASRGMEVLIAALGELWATNLETLPNERLDRQLHDWIRSRTGTRAPSHILRAAVFTWTRLHGIVSLELSGSFASMGFDPQLLLEAEIQNALAGLTSASK</sequence>
<name>A0A6N7YUC3_9PSEU</name>
<comment type="caution">
    <text evidence="6">The sequence shown here is derived from an EMBL/GenBank/DDBJ whole genome shotgun (WGS) entry which is preliminary data.</text>
</comment>
<evidence type="ECO:0000313" key="7">
    <source>
        <dbReference type="Proteomes" id="UP000440096"/>
    </source>
</evidence>
<dbReference type="InterPro" id="IPR001647">
    <property type="entry name" value="HTH_TetR"/>
</dbReference>